<proteinExistence type="predicted"/>
<feature type="transmembrane region" description="Helical" evidence="5">
    <location>
        <begin position="9"/>
        <end position="26"/>
    </location>
</feature>
<accession>A0A7C6EFT0</accession>
<evidence type="ECO:0000256" key="4">
    <source>
        <dbReference type="ARBA" id="ARBA00023136"/>
    </source>
</evidence>
<keyword evidence="4 5" id="KW-0472">Membrane</keyword>
<evidence type="ECO:0000256" key="3">
    <source>
        <dbReference type="ARBA" id="ARBA00022989"/>
    </source>
</evidence>
<reference evidence="6" key="1">
    <citation type="journal article" date="2020" name="mSystems">
        <title>Genome- and Community-Level Interaction Insights into Carbon Utilization and Element Cycling Functions of Hydrothermarchaeota in Hydrothermal Sediment.</title>
        <authorList>
            <person name="Zhou Z."/>
            <person name="Liu Y."/>
            <person name="Xu W."/>
            <person name="Pan J."/>
            <person name="Luo Z.H."/>
            <person name="Li M."/>
        </authorList>
    </citation>
    <scope>NUCLEOTIDE SEQUENCE [LARGE SCALE GENOMIC DNA]</scope>
    <source>
        <strain evidence="6">SpSt-876</strain>
    </source>
</reference>
<sequence>MKFIKNFRFWRLVWTLFVTYYFINFTRNFFDDAVPQKATIPTVLFFILTVWLAFEYYFGSPFFQSGQVEMLPIWRGFFALFFYPFAGFCVADYVWLHWGQLDFFYPVINILGILIFSLGVLLRLYSLFILLKMEEKKFTPIGIFRILRQPRYLATMIQLIGIALALSSYWGLIFAVGIGLPLILAEVRYEEKVLVHHFKTEYINYTKSVPVLFPKFRK</sequence>
<keyword evidence="2 5" id="KW-0812">Transmembrane</keyword>
<comment type="subcellular location">
    <subcellularLocation>
        <location evidence="1">Endomembrane system</location>
        <topology evidence="1">Multi-pass membrane protein</topology>
    </subcellularLocation>
</comment>
<feature type="transmembrane region" description="Helical" evidence="5">
    <location>
        <begin position="38"/>
        <end position="58"/>
    </location>
</feature>
<name>A0A7C6EFT0_UNCW3</name>
<dbReference type="PROSITE" id="PS50244">
    <property type="entry name" value="S5A_REDUCTASE"/>
    <property type="match status" value="1"/>
</dbReference>
<comment type="caution">
    <text evidence="6">The sequence shown here is derived from an EMBL/GenBank/DDBJ whole genome shotgun (WGS) entry which is preliminary data.</text>
</comment>
<dbReference type="Pfam" id="PF04191">
    <property type="entry name" value="PEMT"/>
    <property type="match status" value="1"/>
</dbReference>
<organism evidence="6">
    <name type="scientific">candidate division WOR-3 bacterium</name>
    <dbReference type="NCBI Taxonomy" id="2052148"/>
    <lineage>
        <taxon>Bacteria</taxon>
        <taxon>Bacteria division WOR-3</taxon>
    </lineage>
</organism>
<keyword evidence="3 5" id="KW-1133">Transmembrane helix</keyword>
<protein>
    <submittedName>
        <fullName evidence="6">Uncharacterized protein</fullName>
    </submittedName>
</protein>
<gene>
    <name evidence="6" type="ORF">ENW73_03915</name>
</gene>
<dbReference type="Gene3D" id="1.20.120.1630">
    <property type="match status" value="1"/>
</dbReference>
<evidence type="ECO:0000256" key="5">
    <source>
        <dbReference type="SAM" id="Phobius"/>
    </source>
</evidence>
<evidence type="ECO:0000256" key="2">
    <source>
        <dbReference type="ARBA" id="ARBA00022692"/>
    </source>
</evidence>
<dbReference type="InterPro" id="IPR007318">
    <property type="entry name" value="Phopholipid_MeTrfase"/>
</dbReference>
<feature type="transmembrane region" description="Helical" evidence="5">
    <location>
        <begin position="152"/>
        <end position="184"/>
    </location>
</feature>
<evidence type="ECO:0000256" key="1">
    <source>
        <dbReference type="ARBA" id="ARBA00004127"/>
    </source>
</evidence>
<feature type="transmembrane region" description="Helical" evidence="5">
    <location>
        <begin position="78"/>
        <end position="98"/>
    </location>
</feature>
<dbReference type="AlphaFoldDB" id="A0A7C6EFT0"/>
<feature type="transmembrane region" description="Helical" evidence="5">
    <location>
        <begin position="104"/>
        <end position="131"/>
    </location>
</feature>
<dbReference type="GO" id="GO:0012505">
    <property type="term" value="C:endomembrane system"/>
    <property type="evidence" value="ECO:0007669"/>
    <property type="project" value="UniProtKB-SubCell"/>
</dbReference>
<dbReference type="EMBL" id="DTLI01000100">
    <property type="protein sequence ID" value="HHS52003.1"/>
    <property type="molecule type" value="Genomic_DNA"/>
</dbReference>
<evidence type="ECO:0000313" key="6">
    <source>
        <dbReference type="EMBL" id="HHS52003.1"/>
    </source>
</evidence>